<evidence type="ECO:0000313" key="3">
    <source>
        <dbReference type="Proteomes" id="UP000050794"/>
    </source>
</evidence>
<dbReference type="WBParaSite" id="TCNE_0001873701-mRNA-1">
    <property type="protein sequence ID" value="TCNE_0001873701-mRNA-1"/>
    <property type="gene ID" value="TCNE_0001873701"/>
</dbReference>
<keyword evidence="3" id="KW-1185">Reference proteome</keyword>
<dbReference type="PROSITE" id="PS51143">
    <property type="entry name" value="MT_A70"/>
    <property type="match status" value="1"/>
</dbReference>
<name>A0A183VDB3_TOXCA</name>
<evidence type="ECO:0000313" key="4">
    <source>
        <dbReference type="WBParaSite" id="TCNE_0001873701-mRNA-1"/>
    </source>
</evidence>
<reference evidence="2 3" key="2">
    <citation type="submission" date="2018-11" db="EMBL/GenBank/DDBJ databases">
        <authorList>
            <consortium name="Pathogen Informatics"/>
        </authorList>
    </citation>
    <scope>NUCLEOTIDE SEQUENCE [LARGE SCALE GENOMIC DNA]</scope>
</reference>
<reference evidence="4" key="1">
    <citation type="submission" date="2016-06" db="UniProtKB">
        <authorList>
            <consortium name="WormBaseParasite"/>
        </authorList>
    </citation>
    <scope>IDENTIFICATION</scope>
</reference>
<comment type="similarity">
    <text evidence="1">Belongs to the MT-A70-like family.</text>
</comment>
<accession>A0A183VDB3</accession>
<dbReference type="GO" id="GO:0008168">
    <property type="term" value="F:methyltransferase activity"/>
    <property type="evidence" value="ECO:0007669"/>
    <property type="project" value="TreeGrafter"/>
</dbReference>
<sequence length="175" mass="20177">MDEQISEEEKIVRYAIFDDERDLLELRINELLSDNGLLAIWVTNDKKLKRYVKDIIESYGLVRLAYCHWLKVCSCSLLALNIAIFKSRRIVTVLFFCLVATSLSRSQYKSIFSTPSAIHSKKPPLLAVFKAMHLVEDGNCLELYGRYLLPNTTTIGFEAVKLQNVRYFKMSRSAD</sequence>
<gene>
    <name evidence="2" type="ORF">TCNE_LOCUS18732</name>
</gene>
<dbReference type="Pfam" id="PF05063">
    <property type="entry name" value="MT-A70"/>
    <property type="match status" value="1"/>
</dbReference>
<dbReference type="GO" id="GO:0005634">
    <property type="term" value="C:nucleus"/>
    <property type="evidence" value="ECO:0007669"/>
    <property type="project" value="TreeGrafter"/>
</dbReference>
<proteinExistence type="inferred from homology"/>
<dbReference type="EMBL" id="UYWY01025894">
    <property type="protein sequence ID" value="VDM50053.1"/>
    <property type="molecule type" value="Genomic_DNA"/>
</dbReference>
<dbReference type="PANTHER" id="PTHR12829:SF4">
    <property type="entry name" value="N(6)-ADENINE-SPECIFIC METHYLTRANSFERASE METTL4"/>
    <property type="match status" value="1"/>
</dbReference>
<organism evidence="3 4">
    <name type="scientific">Toxocara canis</name>
    <name type="common">Canine roundworm</name>
    <dbReference type="NCBI Taxonomy" id="6265"/>
    <lineage>
        <taxon>Eukaryota</taxon>
        <taxon>Metazoa</taxon>
        <taxon>Ecdysozoa</taxon>
        <taxon>Nematoda</taxon>
        <taxon>Chromadorea</taxon>
        <taxon>Rhabditida</taxon>
        <taxon>Spirurina</taxon>
        <taxon>Ascaridomorpha</taxon>
        <taxon>Ascaridoidea</taxon>
        <taxon>Toxocaridae</taxon>
        <taxon>Toxocara</taxon>
    </lineage>
</organism>
<protein>
    <submittedName>
        <fullName evidence="4">Magnesium transporter</fullName>
    </submittedName>
</protein>
<dbReference type="PANTHER" id="PTHR12829">
    <property type="entry name" value="N6-ADENOSINE-METHYLTRANSFERASE"/>
    <property type="match status" value="1"/>
</dbReference>
<dbReference type="InterPro" id="IPR007757">
    <property type="entry name" value="MT-A70-like"/>
</dbReference>
<evidence type="ECO:0000313" key="2">
    <source>
        <dbReference type="EMBL" id="VDM50053.1"/>
    </source>
</evidence>
<dbReference type="AlphaFoldDB" id="A0A183VDB3"/>
<evidence type="ECO:0000256" key="1">
    <source>
        <dbReference type="PROSITE-ProRule" id="PRU00489"/>
    </source>
</evidence>
<dbReference type="Proteomes" id="UP000050794">
    <property type="component" value="Unassembled WGS sequence"/>
</dbReference>